<reference evidence="1 2" key="1">
    <citation type="submission" date="2019-07" db="EMBL/GenBank/DDBJ databases">
        <authorList>
            <person name="Fryberger R.B."/>
            <person name="Stoner T.H."/>
            <person name="Garlena R.A."/>
            <person name="Russell D.A."/>
            <person name="Pope W.H."/>
            <person name="Jacobs-Sera D."/>
            <person name="Hatfull G.F."/>
        </authorList>
    </citation>
    <scope>NUCLEOTIDE SEQUENCE [LARGE SCALE GENOMIC DNA]</scope>
</reference>
<dbReference type="GeneID" id="55623269"/>
<dbReference type="EMBL" id="MN234220">
    <property type="protein sequence ID" value="QFG13595.1"/>
    <property type="molecule type" value="Genomic_DNA"/>
</dbReference>
<sequence length="113" mass="12826">MKKDLSGGRVPYARPVAVMAKRVRKDQIYPDGICWLQKVGCPLCGSIHEHGHTGGMVGGSPRVRHCADEEHMWPHKRVHFNSGGSEYWIPDIPLRYLNEAKRNVNVWVPVIED</sequence>
<evidence type="ECO:0000313" key="2">
    <source>
        <dbReference type="Proteomes" id="UP000325706"/>
    </source>
</evidence>
<evidence type="ECO:0000313" key="1">
    <source>
        <dbReference type="EMBL" id="QFG13595.1"/>
    </source>
</evidence>
<proteinExistence type="predicted"/>
<name>A0A5J6TRY9_9CAUD</name>
<dbReference type="RefSeq" id="YP_009852642.1">
    <property type="nucleotide sequence ID" value="NC_048814.1"/>
</dbReference>
<gene>
    <name evidence="1" type="primary">89</name>
    <name evidence="1" type="ORF">PBI_LAMBO_89</name>
</gene>
<organism evidence="1 2">
    <name type="scientific">Gordonia phage Lambo</name>
    <dbReference type="NCBI Taxonomy" id="2599845"/>
    <lineage>
        <taxon>Viruses</taxon>
        <taxon>Duplodnaviria</taxon>
        <taxon>Heunggongvirae</taxon>
        <taxon>Uroviricota</taxon>
        <taxon>Caudoviricetes</taxon>
        <taxon>Dovevirinae</taxon>
        <taxon>Lambovirus</taxon>
        <taxon>Lambovirus lambo</taxon>
    </lineage>
</organism>
<keyword evidence="2" id="KW-1185">Reference proteome</keyword>
<accession>A0A5J6TRY9</accession>
<dbReference type="KEGG" id="vg:55623269"/>
<dbReference type="Proteomes" id="UP000325706">
    <property type="component" value="Segment"/>
</dbReference>
<protein>
    <submittedName>
        <fullName evidence="1">Uncharacterized protein</fullName>
    </submittedName>
</protein>